<sequence>MDAERVSPQPNFPLAVDNSRSVEEQLERCGNLPAVGGGASLDDRMERIEALLQEIRGMLQSMHRRMDAMDTNAVVRIENNSLLVIGVTELSLAADIDSMRKG</sequence>
<dbReference type="Proteomes" id="UP000037136">
    <property type="component" value="Unassembled WGS sequence"/>
</dbReference>
<keyword evidence="2" id="KW-1185">Reference proteome</keyword>
<proteinExistence type="predicted"/>
<dbReference type="OrthoDB" id="5413892at2759"/>
<dbReference type="AlphaFoldDB" id="A0A2A9PEB8"/>
<comment type="caution">
    <text evidence="1">The sequence shown here is derived from an EMBL/GenBank/DDBJ whole genome shotgun (WGS) entry which is preliminary data.</text>
</comment>
<protein>
    <submittedName>
        <fullName evidence="1">Uncharacterized protein</fullName>
    </submittedName>
</protein>
<reference evidence="1 2" key="2">
    <citation type="journal article" date="2017" name="Sci. Rep.">
        <title>Ant-infecting Ophiocordyceps genomes reveal a high diversity of potential behavioral manipulation genes and a possible major role for enterotoxins.</title>
        <authorList>
            <person name="de Bekker C."/>
            <person name="Ohm R.A."/>
            <person name="Evans H.C."/>
            <person name="Brachmann A."/>
            <person name="Hughes D.P."/>
        </authorList>
    </citation>
    <scope>NUCLEOTIDE SEQUENCE [LARGE SCALE GENOMIC DNA]</scope>
    <source>
        <strain evidence="1 2">SC16a</strain>
    </source>
</reference>
<organism evidence="1 2">
    <name type="scientific">Ophiocordyceps unilateralis</name>
    <name type="common">Zombie-ant fungus</name>
    <name type="synonym">Torrubia unilateralis</name>
    <dbReference type="NCBI Taxonomy" id="268505"/>
    <lineage>
        <taxon>Eukaryota</taxon>
        <taxon>Fungi</taxon>
        <taxon>Dikarya</taxon>
        <taxon>Ascomycota</taxon>
        <taxon>Pezizomycotina</taxon>
        <taxon>Sordariomycetes</taxon>
        <taxon>Hypocreomycetidae</taxon>
        <taxon>Hypocreales</taxon>
        <taxon>Ophiocordycipitaceae</taxon>
        <taxon>Ophiocordyceps</taxon>
    </lineage>
</organism>
<name>A0A2A9PEB8_OPHUN</name>
<dbReference type="EMBL" id="LAZP02000168">
    <property type="protein sequence ID" value="PFH59855.1"/>
    <property type="molecule type" value="Genomic_DNA"/>
</dbReference>
<accession>A0A2A9PEB8</accession>
<evidence type="ECO:0000313" key="2">
    <source>
        <dbReference type="Proteomes" id="UP000037136"/>
    </source>
</evidence>
<reference evidence="1 2" key="1">
    <citation type="journal article" date="2015" name="BMC Genomics">
        <title>Gene expression during zombie ant biting behavior reflects the complexity underlying fungal parasitic behavioral manipulation.</title>
        <authorList>
            <person name="de Bekker C."/>
            <person name="Ohm R.A."/>
            <person name="Loreto R.G."/>
            <person name="Sebastian A."/>
            <person name="Albert I."/>
            <person name="Merrow M."/>
            <person name="Brachmann A."/>
            <person name="Hughes D.P."/>
        </authorList>
    </citation>
    <scope>NUCLEOTIDE SEQUENCE [LARGE SCALE GENOMIC DNA]</scope>
    <source>
        <strain evidence="1 2">SC16a</strain>
    </source>
</reference>
<evidence type="ECO:0000313" key="1">
    <source>
        <dbReference type="EMBL" id="PFH59855.1"/>
    </source>
</evidence>
<gene>
    <name evidence="1" type="ORF">XA68_11775</name>
</gene>